<dbReference type="SUPFAM" id="SSF46785">
    <property type="entry name" value="Winged helix' DNA-binding domain"/>
    <property type="match status" value="1"/>
</dbReference>
<protein>
    <recommendedName>
        <fullName evidence="3">CBS domain-containing protein</fullName>
    </recommendedName>
</protein>
<accession>A0A0R2N2K0</accession>
<dbReference type="AlphaFoldDB" id="A0A0R2N2K0"/>
<sequence length="437" mass="47209">MEEIEMATKHEQILNYIADLAVGEKISVRSIAKALRVSEGTAYRAIKDAETAGIVSTIERVGTIRIEQKPANPDDQLSFAELVEMLDARVLGGESGLNKRLNKFVIGAMTKAAMGPYITQNSLMIVGNREEAQQLALENGAAVLITGGFETSQAVIQLANELALPVLQTNNDTFTVATLINRALSDQAIKQDIVTVASVYTPKLQLVVLHPEDTVADYQQLSPVTVPVVTNTGRLVGVVTPKDVAGKKPSMLIDRVMQRDPLTVKPYLSVATVSHTMQGNGVERLPVVDDSWQLLGMVTQRAIANSLSGTAHQGTSDGTFADQVAQQIEAADLSGNNYQFQPLPMMTNSLGALSFGVLTEVVNQAVTAFLGHNQYQNVLVEQMALNNFRPVPLESRVNLAITALELNRSHASLDVDLTSDGRRIAKAVVTCQLLERN</sequence>
<proteinExistence type="predicted"/>
<dbReference type="SMART" id="SM00116">
    <property type="entry name" value="CBS"/>
    <property type="match status" value="2"/>
</dbReference>
<dbReference type="Gene3D" id="3.10.129.10">
    <property type="entry name" value="Hotdog Thioesterase"/>
    <property type="match status" value="1"/>
</dbReference>
<dbReference type="SUPFAM" id="SSF54637">
    <property type="entry name" value="Thioesterase/thiol ester dehydrase-isomerase"/>
    <property type="match status" value="1"/>
</dbReference>
<reference evidence="4 5" key="1">
    <citation type="journal article" date="2015" name="Genome Announc.">
        <title>Expanding the biotechnology potential of lactobacilli through comparative genomics of 213 strains and associated genera.</title>
        <authorList>
            <person name="Sun Z."/>
            <person name="Harris H.M."/>
            <person name="McCann A."/>
            <person name="Guo C."/>
            <person name="Argimon S."/>
            <person name="Zhang W."/>
            <person name="Yang X."/>
            <person name="Jeffery I.B."/>
            <person name="Cooney J.C."/>
            <person name="Kagawa T.F."/>
            <person name="Liu W."/>
            <person name="Song Y."/>
            <person name="Salvetti E."/>
            <person name="Wrobel A."/>
            <person name="Rasinkangas P."/>
            <person name="Parkhill J."/>
            <person name="Rea M.C."/>
            <person name="O'Sullivan O."/>
            <person name="Ritari J."/>
            <person name="Douillard F.P."/>
            <person name="Paul Ross R."/>
            <person name="Yang R."/>
            <person name="Briner A.E."/>
            <person name="Felis G.E."/>
            <person name="de Vos W.M."/>
            <person name="Barrangou R."/>
            <person name="Klaenhammer T.R."/>
            <person name="Caufield P.W."/>
            <person name="Cui Y."/>
            <person name="Zhang H."/>
            <person name="O'Toole P.W."/>
        </authorList>
    </citation>
    <scope>NUCLEOTIDE SEQUENCE [LARGE SCALE GENOMIC DNA]</scope>
    <source>
        <strain evidence="4 5">DSM 24301</strain>
    </source>
</reference>
<dbReference type="InterPro" id="IPR010766">
    <property type="entry name" value="DRTGG"/>
</dbReference>
<dbReference type="InterPro" id="IPR000644">
    <property type="entry name" value="CBS_dom"/>
</dbReference>
<evidence type="ECO:0000256" key="1">
    <source>
        <dbReference type="ARBA" id="ARBA00023122"/>
    </source>
</evidence>
<dbReference type="PROSITE" id="PS51371">
    <property type="entry name" value="CBS"/>
    <property type="match status" value="1"/>
</dbReference>
<comment type="caution">
    <text evidence="4">The sequence shown here is derived from an EMBL/GenBank/DDBJ whole genome shotgun (WGS) entry which is preliminary data.</text>
</comment>
<dbReference type="STRING" id="1293598.IV56_GL001766"/>
<dbReference type="Proteomes" id="UP000050969">
    <property type="component" value="Unassembled WGS sequence"/>
</dbReference>
<dbReference type="Pfam" id="PF07085">
    <property type="entry name" value="DRTGG"/>
    <property type="match status" value="1"/>
</dbReference>
<dbReference type="InterPro" id="IPR046342">
    <property type="entry name" value="CBS_dom_sf"/>
</dbReference>
<dbReference type="PANTHER" id="PTHR43080:SF2">
    <property type="entry name" value="CBS DOMAIN-CONTAINING PROTEIN"/>
    <property type="match status" value="1"/>
</dbReference>
<name>A0A0R2N2K0_9LACO</name>
<keyword evidence="1 2" id="KW-0129">CBS domain</keyword>
<dbReference type="SUPFAM" id="SSF75138">
    <property type="entry name" value="HprK N-terminal domain-like"/>
    <property type="match status" value="1"/>
</dbReference>
<evidence type="ECO:0000313" key="4">
    <source>
        <dbReference type="EMBL" id="KRO17971.1"/>
    </source>
</evidence>
<feature type="domain" description="CBS" evidence="3">
    <location>
        <begin position="257"/>
        <end position="314"/>
    </location>
</feature>
<evidence type="ECO:0000313" key="5">
    <source>
        <dbReference type="Proteomes" id="UP000050969"/>
    </source>
</evidence>
<keyword evidence="5" id="KW-1185">Reference proteome</keyword>
<dbReference type="InterPro" id="IPR036388">
    <property type="entry name" value="WH-like_DNA-bd_sf"/>
</dbReference>
<dbReference type="EMBL" id="JQCE01000006">
    <property type="protein sequence ID" value="KRO17971.1"/>
    <property type="molecule type" value="Genomic_DNA"/>
</dbReference>
<dbReference type="InterPro" id="IPR029069">
    <property type="entry name" value="HotDog_dom_sf"/>
</dbReference>
<dbReference type="SUPFAM" id="SSF54631">
    <property type="entry name" value="CBS-domain pair"/>
    <property type="match status" value="1"/>
</dbReference>
<dbReference type="PANTHER" id="PTHR43080">
    <property type="entry name" value="CBS DOMAIN-CONTAINING PROTEIN CBSX3, MITOCHONDRIAL"/>
    <property type="match status" value="1"/>
</dbReference>
<organism evidence="4 5">
    <name type="scientific">Lacticaseibacillus saniviri JCM 17471 = DSM 24301</name>
    <dbReference type="NCBI Taxonomy" id="1293598"/>
    <lineage>
        <taxon>Bacteria</taxon>
        <taxon>Bacillati</taxon>
        <taxon>Bacillota</taxon>
        <taxon>Bacilli</taxon>
        <taxon>Lactobacillales</taxon>
        <taxon>Lactobacillaceae</taxon>
        <taxon>Lacticaseibacillus</taxon>
    </lineage>
</organism>
<gene>
    <name evidence="4" type="ORF">IV56_GL001766</name>
</gene>
<dbReference type="InterPro" id="IPR028979">
    <property type="entry name" value="Ser_kin/Pase_Hpr-like_N_sf"/>
</dbReference>
<evidence type="ECO:0000256" key="2">
    <source>
        <dbReference type="PROSITE-ProRule" id="PRU00703"/>
    </source>
</evidence>
<dbReference type="Gene3D" id="3.10.580.10">
    <property type="entry name" value="CBS-domain"/>
    <property type="match status" value="1"/>
</dbReference>
<dbReference type="PATRIC" id="fig|1293598.4.peg.1840"/>
<evidence type="ECO:0000259" key="3">
    <source>
        <dbReference type="PROSITE" id="PS51371"/>
    </source>
</evidence>
<dbReference type="InterPro" id="IPR051257">
    <property type="entry name" value="Diverse_CBS-Domain"/>
</dbReference>
<dbReference type="Pfam" id="PF00571">
    <property type="entry name" value="CBS"/>
    <property type="match status" value="1"/>
</dbReference>
<dbReference type="Gene3D" id="1.10.10.10">
    <property type="entry name" value="Winged helix-like DNA-binding domain superfamily/Winged helix DNA-binding domain"/>
    <property type="match status" value="1"/>
</dbReference>
<dbReference type="InterPro" id="IPR036390">
    <property type="entry name" value="WH_DNA-bd_sf"/>
</dbReference>
<dbReference type="Gene3D" id="3.40.1390.20">
    <property type="entry name" value="HprK N-terminal domain-like"/>
    <property type="match status" value="1"/>
</dbReference>